<dbReference type="GeneID" id="72183910"/>
<accession>A0A8U0HVR3</accession>
<evidence type="ECO:0000313" key="4">
    <source>
        <dbReference type="Proteomes" id="UP000830729"/>
    </source>
</evidence>
<feature type="transmembrane region" description="Helical" evidence="2">
    <location>
        <begin position="64"/>
        <end position="87"/>
    </location>
</feature>
<dbReference type="Proteomes" id="UP000830729">
    <property type="component" value="Chromosome"/>
</dbReference>
<keyword evidence="2" id="KW-0472">Membrane</keyword>
<name>A0A8U0HVR3_9EURY</name>
<feature type="region of interest" description="Disordered" evidence="1">
    <location>
        <begin position="1"/>
        <end position="54"/>
    </location>
</feature>
<feature type="transmembrane region" description="Helical" evidence="2">
    <location>
        <begin position="99"/>
        <end position="119"/>
    </location>
</feature>
<evidence type="ECO:0000256" key="2">
    <source>
        <dbReference type="SAM" id="Phobius"/>
    </source>
</evidence>
<keyword evidence="2" id="KW-0812">Transmembrane</keyword>
<feature type="compositionally biased region" description="Low complexity" evidence="1">
    <location>
        <begin position="1"/>
        <end position="14"/>
    </location>
</feature>
<keyword evidence="2" id="KW-1133">Transmembrane helix</keyword>
<protein>
    <submittedName>
        <fullName evidence="3">Uncharacterized protein</fullName>
    </submittedName>
</protein>
<gene>
    <name evidence="3" type="ORF">M0R89_01885</name>
</gene>
<organism evidence="3 4">
    <name type="scientific">Halorussus limi</name>
    <dbReference type="NCBI Taxonomy" id="2938695"/>
    <lineage>
        <taxon>Archaea</taxon>
        <taxon>Methanobacteriati</taxon>
        <taxon>Methanobacteriota</taxon>
        <taxon>Stenosarchaea group</taxon>
        <taxon>Halobacteria</taxon>
        <taxon>Halobacteriales</taxon>
        <taxon>Haladaptataceae</taxon>
        <taxon>Halorussus</taxon>
    </lineage>
</organism>
<proteinExistence type="predicted"/>
<sequence length="121" mass="11842">MATTADADSTASDAGSRRDATVVSGPDESADAGAERATTGENGGNDGNGDSSSLADKLDTAGTVIWVGFLAAIVVFTLIPVVGLAVGTPPFDPPPTAPYFAFVGVAFVGTVALVGGAILDV</sequence>
<dbReference type="KEGG" id="halx:M0R89_01885"/>
<keyword evidence="4" id="KW-1185">Reference proteome</keyword>
<dbReference type="AlphaFoldDB" id="A0A8U0HVR3"/>
<dbReference type="RefSeq" id="WP_248650876.1">
    <property type="nucleotide sequence ID" value="NZ_CP096659.1"/>
</dbReference>
<evidence type="ECO:0000256" key="1">
    <source>
        <dbReference type="SAM" id="MobiDB-lite"/>
    </source>
</evidence>
<dbReference type="EMBL" id="CP096659">
    <property type="protein sequence ID" value="UPV74833.1"/>
    <property type="molecule type" value="Genomic_DNA"/>
</dbReference>
<evidence type="ECO:0000313" key="3">
    <source>
        <dbReference type="EMBL" id="UPV74833.1"/>
    </source>
</evidence>
<reference evidence="3 4" key="1">
    <citation type="submission" date="2022-04" db="EMBL/GenBank/DDBJ databases">
        <title>Diverse halophilic archaea isolated from saline environments.</title>
        <authorList>
            <person name="Cui H.-L."/>
        </authorList>
    </citation>
    <scope>NUCLEOTIDE SEQUENCE [LARGE SCALE GENOMIC DNA]</scope>
    <source>
        <strain evidence="3 4">XZYJT49</strain>
    </source>
</reference>